<sequence>MGFASQVKIPVGNGDIHIQIPRIRLLLDGNPLPTEAVWKGEIAPSSLLRILCPETVDVSLTFANSPLLRRSTMGGFDYAIGNAVQAYDSDAEKVSVNLIVASNNMQMFDVVFKISLSEPPQFNLTGSTLTWLNSQSFMGDKNTSLKFVFQPRCGEGVTLIVGQGEKVLSEDFPARSERYCYQVRAQTETAFGVAETKLYEGTVIFGDKFTVIFRGEILCIEKILIDGEYTEIKPVYADEITYVGIENLGYTDLSGDYAHYTAKLFFITQNGKRYFTDLNPVDIYLVNEKAGRLHISFNDGEGLFIDKSSGYKAELYKHADPPQRLAKYFFFPDFFEYQYSKERR</sequence>
<accession>A0A645CZ23</accession>
<gene>
    <name evidence="1" type="ORF">SDC9_129521</name>
</gene>
<evidence type="ECO:0000313" key="1">
    <source>
        <dbReference type="EMBL" id="MPM82460.1"/>
    </source>
</evidence>
<dbReference type="AlphaFoldDB" id="A0A645CZ23"/>
<dbReference type="EMBL" id="VSSQ01031541">
    <property type="protein sequence ID" value="MPM82460.1"/>
    <property type="molecule type" value="Genomic_DNA"/>
</dbReference>
<protein>
    <submittedName>
        <fullName evidence="1">Uncharacterized protein</fullName>
    </submittedName>
</protein>
<name>A0A645CZ23_9ZZZZ</name>
<organism evidence="1">
    <name type="scientific">bioreactor metagenome</name>
    <dbReference type="NCBI Taxonomy" id="1076179"/>
    <lineage>
        <taxon>unclassified sequences</taxon>
        <taxon>metagenomes</taxon>
        <taxon>ecological metagenomes</taxon>
    </lineage>
</organism>
<proteinExistence type="predicted"/>
<comment type="caution">
    <text evidence="1">The sequence shown here is derived from an EMBL/GenBank/DDBJ whole genome shotgun (WGS) entry which is preliminary data.</text>
</comment>
<reference evidence="1" key="1">
    <citation type="submission" date="2019-08" db="EMBL/GenBank/DDBJ databases">
        <authorList>
            <person name="Kucharzyk K."/>
            <person name="Murdoch R.W."/>
            <person name="Higgins S."/>
            <person name="Loffler F."/>
        </authorList>
    </citation>
    <scope>NUCLEOTIDE SEQUENCE</scope>
</reference>